<keyword evidence="3" id="KW-1185">Reference proteome</keyword>
<feature type="domain" description="AB hydrolase-1" evidence="1">
    <location>
        <begin position="26"/>
        <end position="247"/>
    </location>
</feature>
<proteinExistence type="predicted"/>
<organism evidence="2 3">
    <name type="scientific">Deinococcus peraridilitoris (strain DSM 19664 / LMG 22246 / CIP 109416 / KR-200)</name>
    <dbReference type="NCBI Taxonomy" id="937777"/>
    <lineage>
        <taxon>Bacteria</taxon>
        <taxon>Thermotogati</taxon>
        <taxon>Deinococcota</taxon>
        <taxon>Deinococci</taxon>
        <taxon>Deinococcales</taxon>
        <taxon>Deinococcaceae</taxon>
        <taxon>Deinococcus</taxon>
    </lineage>
</organism>
<dbReference type="PRINTS" id="PR00412">
    <property type="entry name" value="EPOXHYDRLASE"/>
</dbReference>
<dbReference type="HOGENOM" id="CLU_020336_7_1_0"/>
<dbReference type="AlphaFoldDB" id="L0A091"/>
<dbReference type="InterPro" id="IPR029058">
    <property type="entry name" value="AB_hydrolase_fold"/>
</dbReference>
<dbReference type="PRINTS" id="PR00111">
    <property type="entry name" value="ABHYDROLASE"/>
</dbReference>
<dbReference type="SUPFAM" id="SSF53474">
    <property type="entry name" value="alpha/beta-Hydrolases"/>
    <property type="match status" value="1"/>
</dbReference>
<keyword evidence="2" id="KW-0012">Acyltransferase</keyword>
<protein>
    <submittedName>
        <fullName evidence="2">Putative hydrolase or acyltransferase of alpha/beta superfamily</fullName>
    </submittedName>
</protein>
<dbReference type="InterPro" id="IPR000073">
    <property type="entry name" value="AB_hydrolase_1"/>
</dbReference>
<keyword evidence="2" id="KW-0808">Transferase</keyword>
<dbReference type="GO" id="GO:0047372">
    <property type="term" value="F:monoacylglycerol lipase activity"/>
    <property type="evidence" value="ECO:0007669"/>
    <property type="project" value="TreeGrafter"/>
</dbReference>
<dbReference type="GO" id="GO:0016746">
    <property type="term" value="F:acyltransferase activity"/>
    <property type="evidence" value="ECO:0007669"/>
    <property type="project" value="UniProtKB-KW"/>
</dbReference>
<reference evidence="3" key="1">
    <citation type="submission" date="2012-03" db="EMBL/GenBank/DDBJ databases">
        <title>Complete sequence of chromosome of Deinococcus peraridilitoris DSM 19664.</title>
        <authorList>
            <person name="Lucas S."/>
            <person name="Copeland A."/>
            <person name="Lapidus A."/>
            <person name="Glavina del Rio T."/>
            <person name="Dalin E."/>
            <person name="Tice H."/>
            <person name="Bruce D."/>
            <person name="Goodwin L."/>
            <person name="Pitluck S."/>
            <person name="Peters L."/>
            <person name="Mikhailova N."/>
            <person name="Lu M."/>
            <person name="Kyrpides N."/>
            <person name="Mavromatis K."/>
            <person name="Ivanova N."/>
            <person name="Brettin T."/>
            <person name="Detter J.C."/>
            <person name="Han C."/>
            <person name="Larimer F."/>
            <person name="Land M."/>
            <person name="Hauser L."/>
            <person name="Markowitz V."/>
            <person name="Cheng J.-F."/>
            <person name="Hugenholtz P."/>
            <person name="Woyke T."/>
            <person name="Wu D."/>
            <person name="Pukall R."/>
            <person name="Steenblock K."/>
            <person name="Brambilla E."/>
            <person name="Klenk H.-P."/>
            <person name="Eisen J.A."/>
        </authorList>
    </citation>
    <scope>NUCLEOTIDE SEQUENCE [LARGE SCALE GENOMIC DNA]</scope>
    <source>
        <strain evidence="3">DSM 19664 / LMG 22246 / CIP 109416 / KR-200</strain>
    </source>
</reference>
<dbReference type="GO" id="GO:0046464">
    <property type="term" value="P:acylglycerol catabolic process"/>
    <property type="evidence" value="ECO:0007669"/>
    <property type="project" value="TreeGrafter"/>
</dbReference>
<dbReference type="PANTHER" id="PTHR43798:SF33">
    <property type="entry name" value="HYDROLASE, PUTATIVE (AFU_ORTHOLOGUE AFUA_2G14860)-RELATED"/>
    <property type="match status" value="1"/>
</dbReference>
<dbReference type="Gene3D" id="3.40.50.1820">
    <property type="entry name" value="alpha/beta hydrolase"/>
    <property type="match status" value="1"/>
</dbReference>
<dbReference type="STRING" id="937777.Deipe_0862"/>
<gene>
    <name evidence="2" type="ordered locus">Deipe_0862</name>
</gene>
<dbReference type="GO" id="GO:0016020">
    <property type="term" value="C:membrane"/>
    <property type="evidence" value="ECO:0007669"/>
    <property type="project" value="TreeGrafter"/>
</dbReference>
<dbReference type="PATRIC" id="fig|937777.3.peg.868"/>
<accession>L0A091</accession>
<dbReference type="KEGG" id="dpd:Deipe_0862"/>
<dbReference type="eggNOG" id="COG0596">
    <property type="taxonomic scope" value="Bacteria"/>
</dbReference>
<evidence type="ECO:0000259" key="1">
    <source>
        <dbReference type="Pfam" id="PF00561"/>
    </source>
</evidence>
<dbReference type="OrthoDB" id="9776303at2"/>
<dbReference type="Pfam" id="PF00561">
    <property type="entry name" value="Abhydrolase_1"/>
    <property type="match status" value="1"/>
</dbReference>
<evidence type="ECO:0000313" key="2">
    <source>
        <dbReference type="EMBL" id="AFZ66435.1"/>
    </source>
</evidence>
<dbReference type="InterPro" id="IPR000639">
    <property type="entry name" value="Epox_hydrolase-like"/>
</dbReference>
<dbReference type="Proteomes" id="UP000010467">
    <property type="component" value="Chromosome"/>
</dbReference>
<dbReference type="RefSeq" id="WP_015234745.1">
    <property type="nucleotide sequence ID" value="NC_019793.1"/>
</dbReference>
<dbReference type="PANTHER" id="PTHR43798">
    <property type="entry name" value="MONOACYLGLYCEROL LIPASE"/>
    <property type="match status" value="1"/>
</dbReference>
<dbReference type="InterPro" id="IPR050266">
    <property type="entry name" value="AB_hydrolase_sf"/>
</dbReference>
<name>L0A091_DEIPD</name>
<evidence type="ECO:0000313" key="3">
    <source>
        <dbReference type="Proteomes" id="UP000010467"/>
    </source>
</evidence>
<sequence length="296" mass="33553">MFEQFRTERIKTSGATIHTRIGGEGPPLLLLHGYPQTHFIWHEIAPHLTDDFTVVVPDLRGYGDSSKPPSTPDHAPYTKRAMALDLVEVMEALGFGRFSVAGHDRGGRITHRMAVDHPQRLEKAAVLDISPTLTMYERTTMALAQKYWHWFFLIQEEGVPETMIGANPEFFLRQHMGRGSAGLSAFKPPAWAEYVRCFTPEAIHATCEDYRAAATTDLVHDRESRERGERIQCPLLVLWGEHGVIEELFTPLDDWRAVATDVRGHALPCGHYLPEEQPELVLQAFREFFRNARGAI</sequence>
<dbReference type="EMBL" id="CP003382">
    <property type="protein sequence ID" value="AFZ66435.1"/>
    <property type="molecule type" value="Genomic_DNA"/>
</dbReference>
<keyword evidence="2" id="KW-0378">Hydrolase</keyword>